<dbReference type="PANTHER" id="PTHR42912:SF80">
    <property type="entry name" value="METHYLTRANSFERASE DOMAIN-CONTAINING PROTEIN"/>
    <property type="match status" value="1"/>
</dbReference>
<reference evidence="2" key="1">
    <citation type="submission" date="2024-05" db="EMBL/GenBank/DDBJ databases">
        <authorList>
            <person name="Kim S."/>
            <person name="Heo J."/>
            <person name="Choi H."/>
            <person name="Choi Y."/>
            <person name="Kwon S.-W."/>
            <person name="Kim Y."/>
        </authorList>
    </citation>
    <scope>NUCLEOTIDE SEQUENCE</scope>
    <source>
        <strain evidence="2">KACC 23698</strain>
    </source>
</reference>
<protein>
    <submittedName>
        <fullName evidence="2">Class I SAM-dependent methyltransferase</fullName>
        <ecNumber evidence="2">2.1.-.-</ecNumber>
    </submittedName>
</protein>
<evidence type="ECO:0000313" key="2">
    <source>
        <dbReference type="EMBL" id="XBO37748.1"/>
    </source>
</evidence>
<dbReference type="EMBL" id="CP157484">
    <property type="protein sequence ID" value="XBO37748.1"/>
    <property type="molecule type" value="Genomic_DNA"/>
</dbReference>
<organism evidence="2">
    <name type="scientific">Alsobacter sp. KACC 23698</name>
    <dbReference type="NCBI Taxonomy" id="3149229"/>
    <lineage>
        <taxon>Bacteria</taxon>
        <taxon>Pseudomonadati</taxon>
        <taxon>Pseudomonadota</taxon>
        <taxon>Alphaproteobacteria</taxon>
        <taxon>Hyphomicrobiales</taxon>
        <taxon>Alsobacteraceae</taxon>
        <taxon>Alsobacter</taxon>
    </lineage>
</organism>
<sequence length="213" mass="22793">MGELDNKAVEAAYARWAPVYDLAFTAVMAPGRKAAAAASERPGGVILDVGVGTGLELPLWSPATTVVGVDLSEPMLRKAQERVSEKGLAHVAGLCVMDATRLAFPDGAFDAVVAPYVMTVVPDPHGTLDEFARVLKPGGEIVLVNHVGAETGLRAWGENWLARRSASLGWRPEFPFAIIGDWIDRTPGMRLVERRALPPLDLFTLVRIAKTAG</sequence>
<accession>A0AAU7JBT1</accession>
<dbReference type="InterPro" id="IPR029063">
    <property type="entry name" value="SAM-dependent_MTases_sf"/>
</dbReference>
<dbReference type="Gene3D" id="3.40.50.150">
    <property type="entry name" value="Vaccinia Virus protein VP39"/>
    <property type="match status" value="1"/>
</dbReference>
<keyword evidence="2" id="KW-0489">Methyltransferase</keyword>
<keyword evidence="2" id="KW-0808">Transferase</keyword>
<dbReference type="AlphaFoldDB" id="A0AAU7JBT1"/>
<dbReference type="PANTHER" id="PTHR42912">
    <property type="entry name" value="METHYLTRANSFERASE"/>
    <property type="match status" value="1"/>
</dbReference>
<proteinExistence type="predicted"/>
<dbReference type="InterPro" id="IPR013216">
    <property type="entry name" value="Methyltransf_11"/>
</dbReference>
<dbReference type="GO" id="GO:0008757">
    <property type="term" value="F:S-adenosylmethionine-dependent methyltransferase activity"/>
    <property type="evidence" value="ECO:0007669"/>
    <property type="project" value="InterPro"/>
</dbReference>
<dbReference type="CDD" id="cd02440">
    <property type="entry name" value="AdoMet_MTases"/>
    <property type="match status" value="1"/>
</dbReference>
<dbReference type="GO" id="GO:0032259">
    <property type="term" value="P:methylation"/>
    <property type="evidence" value="ECO:0007669"/>
    <property type="project" value="UniProtKB-KW"/>
</dbReference>
<gene>
    <name evidence="2" type="ORF">ABEG18_18760</name>
</gene>
<dbReference type="RefSeq" id="WP_406854575.1">
    <property type="nucleotide sequence ID" value="NZ_CP157484.1"/>
</dbReference>
<evidence type="ECO:0000259" key="1">
    <source>
        <dbReference type="Pfam" id="PF08241"/>
    </source>
</evidence>
<dbReference type="InterPro" id="IPR050508">
    <property type="entry name" value="Methyltransf_Superfamily"/>
</dbReference>
<dbReference type="SUPFAM" id="SSF53335">
    <property type="entry name" value="S-adenosyl-L-methionine-dependent methyltransferases"/>
    <property type="match status" value="1"/>
</dbReference>
<name>A0AAU7JBT1_9HYPH</name>
<feature type="domain" description="Methyltransferase type 11" evidence="1">
    <location>
        <begin position="47"/>
        <end position="142"/>
    </location>
</feature>
<dbReference type="Pfam" id="PF08241">
    <property type="entry name" value="Methyltransf_11"/>
    <property type="match status" value="1"/>
</dbReference>
<dbReference type="EC" id="2.1.-.-" evidence="2"/>